<dbReference type="Proteomes" id="UP000886757">
    <property type="component" value="Unassembled WGS sequence"/>
</dbReference>
<feature type="domain" description="DUF8180" evidence="2">
    <location>
        <begin position="58"/>
        <end position="114"/>
    </location>
</feature>
<feature type="region of interest" description="Disordered" evidence="1">
    <location>
        <begin position="1"/>
        <end position="38"/>
    </location>
</feature>
<proteinExistence type="predicted"/>
<organism evidence="3 4">
    <name type="scientific">Candidatus Choladousia intestinavium</name>
    <dbReference type="NCBI Taxonomy" id="2840727"/>
    <lineage>
        <taxon>Bacteria</taxon>
        <taxon>Bacillati</taxon>
        <taxon>Bacillota</taxon>
        <taxon>Clostridia</taxon>
        <taxon>Lachnospirales</taxon>
        <taxon>Lachnospiraceae</taxon>
        <taxon>Lachnospiraceae incertae sedis</taxon>
        <taxon>Candidatus Choladousia</taxon>
    </lineage>
</organism>
<sequence length="118" mass="12940">MHLIQDENGNLMPHSHGHEHPHGERHHHHGPEGCQGKDCGQGCGQDCGHGTEGGDKMTALLDYMLKHNEHHAAELDQLAGKLEGSGKGDAAKQVRRAVDEYQKGNLYLKLALDLAREK</sequence>
<name>A0A9D1AEH4_9FIRM</name>
<evidence type="ECO:0000313" key="4">
    <source>
        <dbReference type="Proteomes" id="UP000886757"/>
    </source>
</evidence>
<evidence type="ECO:0000256" key="1">
    <source>
        <dbReference type="SAM" id="MobiDB-lite"/>
    </source>
</evidence>
<dbReference type="EMBL" id="DVGK01000125">
    <property type="protein sequence ID" value="HIR14464.1"/>
    <property type="molecule type" value="Genomic_DNA"/>
</dbReference>
<reference evidence="3" key="1">
    <citation type="submission" date="2020-10" db="EMBL/GenBank/DDBJ databases">
        <authorList>
            <person name="Gilroy R."/>
        </authorList>
    </citation>
    <scope>NUCLEOTIDE SEQUENCE</scope>
    <source>
        <strain evidence="3">ChiSjej4B22-8148</strain>
    </source>
</reference>
<dbReference type="InterPro" id="IPR058493">
    <property type="entry name" value="DUF8180"/>
</dbReference>
<gene>
    <name evidence="3" type="ORF">IAB31_11145</name>
</gene>
<dbReference type="Pfam" id="PF26551">
    <property type="entry name" value="DUF8180"/>
    <property type="match status" value="1"/>
</dbReference>
<accession>A0A9D1AEH4</accession>
<protein>
    <submittedName>
        <fullName evidence="3">Cobalt transporter</fullName>
    </submittedName>
</protein>
<reference evidence="3" key="2">
    <citation type="journal article" date="2021" name="PeerJ">
        <title>Extensive microbial diversity within the chicken gut microbiome revealed by metagenomics and culture.</title>
        <authorList>
            <person name="Gilroy R."/>
            <person name="Ravi A."/>
            <person name="Getino M."/>
            <person name="Pursley I."/>
            <person name="Horton D.L."/>
            <person name="Alikhan N.F."/>
            <person name="Baker D."/>
            <person name="Gharbi K."/>
            <person name="Hall N."/>
            <person name="Watson M."/>
            <person name="Adriaenssens E.M."/>
            <person name="Foster-Nyarko E."/>
            <person name="Jarju S."/>
            <person name="Secka A."/>
            <person name="Antonio M."/>
            <person name="Oren A."/>
            <person name="Chaudhuri R.R."/>
            <person name="La Ragione R."/>
            <person name="Hildebrand F."/>
            <person name="Pallen M.J."/>
        </authorList>
    </citation>
    <scope>NUCLEOTIDE SEQUENCE</scope>
    <source>
        <strain evidence="3">ChiSjej4B22-8148</strain>
    </source>
</reference>
<dbReference type="AlphaFoldDB" id="A0A9D1AEH4"/>
<comment type="caution">
    <text evidence="3">The sequence shown here is derived from an EMBL/GenBank/DDBJ whole genome shotgun (WGS) entry which is preliminary data.</text>
</comment>
<evidence type="ECO:0000313" key="3">
    <source>
        <dbReference type="EMBL" id="HIR14464.1"/>
    </source>
</evidence>
<evidence type="ECO:0000259" key="2">
    <source>
        <dbReference type="Pfam" id="PF26551"/>
    </source>
</evidence>